<name>A0A4V1C4Y5_PYROR</name>
<sequence>MELNGQESPRRGQKVTSYIDACPDTRYGLITGRWGSAKYAQISARSFPLIGLEGTRLRPRAQITELKPNCIFNTSHYALCRSQVDVCLPQQNKLQFIRIS</sequence>
<protein>
    <submittedName>
        <fullName evidence="1">Uncharacterized protein</fullName>
    </submittedName>
</protein>
<accession>A0A4V1C4Y5</accession>
<proteinExistence type="predicted"/>
<dbReference type="AlphaFoldDB" id="A0A4V1C4Y5"/>
<reference evidence="1 2" key="1">
    <citation type="journal article" date="2019" name="Mol. Biol. Evol.">
        <title>Blast fungal genomes show frequent chromosomal changes, gene gains and losses, and effector gene turnover.</title>
        <authorList>
            <person name="Gomez Luciano L.B."/>
            <person name="Jason Tsai I."/>
            <person name="Chuma I."/>
            <person name="Tosa Y."/>
            <person name="Chen Y.H."/>
            <person name="Li J.Y."/>
            <person name="Li M.Y."/>
            <person name="Jade Lu M.Y."/>
            <person name="Nakayashiki H."/>
            <person name="Li W.H."/>
        </authorList>
    </citation>
    <scope>NUCLEOTIDE SEQUENCE [LARGE SCALE GENOMIC DNA]</scope>
    <source>
        <strain evidence="1">MZ5-1-6</strain>
    </source>
</reference>
<gene>
    <name evidence="1" type="ORF">PoMZ_10205</name>
</gene>
<evidence type="ECO:0000313" key="2">
    <source>
        <dbReference type="Proteomes" id="UP000294847"/>
    </source>
</evidence>
<dbReference type="Proteomes" id="UP000294847">
    <property type="component" value="Chromosome 1"/>
</dbReference>
<dbReference type="EMBL" id="CP034204">
    <property type="protein sequence ID" value="QBZ54505.1"/>
    <property type="molecule type" value="Genomic_DNA"/>
</dbReference>
<organism evidence="1 2">
    <name type="scientific">Pyricularia oryzae</name>
    <name type="common">Rice blast fungus</name>
    <name type="synonym">Magnaporthe oryzae</name>
    <dbReference type="NCBI Taxonomy" id="318829"/>
    <lineage>
        <taxon>Eukaryota</taxon>
        <taxon>Fungi</taxon>
        <taxon>Dikarya</taxon>
        <taxon>Ascomycota</taxon>
        <taxon>Pezizomycotina</taxon>
        <taxon>Sordariomycetes</taxon>
        <taxon>Sordariomycetidae</taxon>
        <taxon>Magnaporthales</taxon>
        <taxon>Pyriculariaceae</taxon>
        <taxon>Pyricularia</taxon>
    </lineage>
</organism>
<evidence type="ECO:0000313" key="1">
    <source>
        <dbReference type="EMBL" id="QBZ54505.1"/>
    </source>
</evidence>